<dbReference type="AlphaFoldDB" id="D2QVM4"/>
<proteinExistence type="predicted"/>
<organism evidence="1 2">
    <name type="scientific">Spirosoma linguale (strain ATCC 33905 / DSM 74 / LMG 10896 / Claus 1)</name>
    <dbReference type="NCBI Taxonomy" id="504472"/>
    <lineage>
        <taxon>Bacteria</taxon>
        <taxon>Pseudomonadati</taxon>
        <taxon>Bacteroidota</taxon>
        <taxon>Cytophagia</taxon>
        <taxon>Cytophagales</taxon>
        <taxon>Cytophagaceae</taxon>
        <taxon>Spirosoma</taxon>
    </lineage>
</organism>
<protein>
    <submittedName>
        <fullName evidence="1">Uncharacterized protein</fullName>
    </submittedName>
</protein>
<evidence type="ECO:0000313" key="1">
    <source>
        <dbReference type="EMBL" id="ADB42856.1"/>
    </source>
</evidence>
<keyword evidence="1" id="KW-0614">Plasmid</keyword>
<sequence>MYAFTKNDGTAYQTAFSPREIARMYCYDAWDDAGNRCIILTDETDFKTFGYQQ</sequence>
<dbReference type="KEGG" id="sli:Slin_6910"/>
<dbReference type="HOGENOM" id="CLU_3066360_0_0_10"/>
<dbReference type="Proteomes" id="UP000002028">
    <property type="component" value="Plasmid pSLIN02"/>
</dbReference>
<reference evidence="1 2" key="1">
    <citation type="journal article" date="2010" name="Stand. Genomic Sci.">
        <title>Complete genome sequence of Spirosoma linguale type strain (1).</title>
        <authorList>
            <person name="Lail K."/>
            <person name="Sikorski J."/>
            <person name="Saunders E."/>
            <person name="Lapidus A."/>
            <person name="Glavina Del Rio T."/>
            <person name="Copeland A."/>
            <person name="Tice H."/>
            <person name="Cheng J.-F."/>
            <person name="Lucas S."/>
            <person name="Nolan M."/>
            <person name="Bruce D."/>
            <person name="Goodwin L."/>
            <person name="Pitluck S."/>
            <person name="Ivanova N."/>
            <person name="Mavromatis K."/>
            <person name="Ovchinnikova G."/>
            <person name="Pati A."/>
            <person name="Chen A."/>
            <person name="Palaniappan K."/>
            <person name="Land M."/>
            <person name="Hauser L."/>
            <person name="Chang Y.-J."/>
            <person name="Jeffries C.D."/>
            <person name="Chain P."/>
            <person name="Brettin T."/>
            <person name="Detter J.C."/>
            <person name="Schuetze A."/>
            <person name="Rohde M."/>
            <person name="Tindall B.J."/>
            <person name="Goeker M."/>
            <person name="Bristow J."/>
            <person name="Eisen J.A."/>
            <person name="Markowitz V."/>
            <person name="Hugenholtz P."/>
            <person name="Kyrpides N.C."/>
            <person name="Klenk H.-P."/>
            <person name="Chen F."/>
        </authorList>
    </citation>
    <scope>NUCLEOTIDE SEQUENCE [LARGE SCALE GENOMIC DNA]</scope>
    <source>
        <strain evidence="2">ATCC 33905 / DSM 74 / LMG 10896 / Claus 1</strain>
    </source>
</reference>
<keyword evidence="2" id="KW-1185">Reference proteome</keyword>
<gene>
    <name evidence="1" type="ordered locus">Slin_6910</name>
</gene>
<name>D2QVM4_SPILD</name>
<dbReference type="RefSeq" id="WP_012931335.1">
    <property type="nucleotide sequence ID" value="NC_013732.1"/>
</dbReference>
<dbReference type="EMBL" id="CP001771">
    <property type="protein sequence ID" value="ADB42856.1"/>
    <property type="molecule type" value="Genomic_DNA"/>
</dbReference>
<evidence type="ECO:0000313" key="2">
    <source>
        <dbReference type="Proteomes" id="UP000002028"/>
    </source>
</evidence>
<accession>D2QVM4</accession>
<geneLocation type="plasmid" evidence="1 2">
    <name>pSLIN02</name>
</geneLocation>